<dbReference type="Proteomes" id="UP000689195">
    <property type="component" value="Unassembled WGS sequence"/>
</dbReference>
<name>A0A8S1U6H5_9CILI</name>
<evidence type="ECO:0000313" key="2">
    <source>
        <dbReference type="EMBL" id="CAD8158236.1"/>
    </source>
</evidence>
<dbReference type="EMBL" id="CAJJDO010000031">
    <property type="protein sequence ID" value="CAD8158236.1"/>
    <property type="molecule type" value="Genomic_DNA"/>
</dbReference>
<gene>
    <name evidence="2" type="ORF">PPENT_87.1.T0310237</name>
</gene>
<organism evidence="2 3">
    <name type="scientific">Paramecium pentaurelia</name>
    <dbReference type="NCBI Taxonomy" id="43138"/>
    <lineage>
        <taxon>Eukaryota</taxon>
        <taxon>Sar</taxon>
        <taxon>Alveolata</taxon>
        <taxon>Ciliophora</taxon>
        <taxon>Intramacronucleata</taxon>
        <taxon>Oligohymenophorea</taxon>
        <taxon>Peniculida</taxon>
        <taxon>Parameciidae</taxon>
        <taxon>Paramecium</taxon>
    </lineage>
</organism>
<sequence length="1106" mass="129319">MSVIFDQLDNIQSLRFNFSQAIKLGAQLYFINNHNLKRLVVSDDQITQFTEQEAINVLSGVQQISSDGKVIYCLMNSGDLYSIDSQPKQLVQGKNYMTITPTTAIDHSGRGFWWKTNKTIYSHCKHISTYKEKLTLITIGGKIFNIENDTQVPIQQLNGLGINGYFKKSLLFQFGGIAITENGEAYCYTNKMIKLKINNLEDISANNKFIFAIQGKSLLQWNLDDFSTHQFYVNQTLFKKMNYGNEIIINCKRKEFQEIKFIYSDIYSQFCCAQLKMIQKINQNDQSISVLERTFCKSNVSTLKQQLFDQWDPPSKKRNQDIRQSRQVKGDKTERSDTTNKLTDRYDRKDDLSSESRFRQSTNNNILESFFDRSNKQETREIEYNSEKKQEINQFSIDTTFNYKRNQKSKSDIIVPLEITKLPQLDKQQYQSVQEQQQQKIVLNKEDINIEQEEIQIKPSKLLEQYKKQFDLQIKPNNEECIQKELEKSQENKDQNTHVEQIQNIIVPPQKIINQKLQSIRETYDQPRFKTQNNSLYTLDEESSFEQSVCQDDDDKGKFYLKRQAFLINDIFETKTEIKQNQKRLEQLKNQQIQKEIVSPILIQDNPTQLQKVVIPDLDLPPVQSKLNNLINKLQLKPEKSLDQVLESQTQKDEQESTSSFIPFESQTIIPEIQQKQIKSFLKIDTIQNSKQKKTVEVMEQQSVIDYQSNSDFIDQQQDSFMQILQNEKKQDNNKISNIMQIFDQISVQSIEKKPTKLNLFKKQEQEQEQENIQKIEIIPDIEQFNNNKINLNNVLTEKQNENIIEKKVDSPQKLNEKEQKPIITILNNNNSEEQLIEDRIVQVMKIEEPSQSIKIESAQKDNEEQLIKLLPIQMDDSRILRKVNQLSDVKQPIFDNKSSMTFSEQKQAISRIKVQPINCSALRPEKNFTPLRSRRDSSARGSSIDTNRFKQLQIETQIVAPEVYYQKGQIIQESLNNSNAVYHIDQSILEDPSKRTPVAQLLDIINLNSFSNQKSKEPVLVKVQTTSQIPQSLRSNSIEPNIKKTNMSPIKQFQLQVKPQNNDKVSNIKRRQQDIILRKLFFRIDIHIKLAKLEFMFNLKQKAGK</sequence>
<dbReference type="AlphaFoldDB" id="A0A8S1U6H5"/>
<dbReference type="OrthoDB" id="301344at2759"/>
<keyword evidence="3" id="KW-1185">Reference proteome</keyword>
<proteinExistence type="predicted"/>
<reference evidence="2" key="1">
    <citation type="submission" date="2021-01" db="EMBL/GenBank/DDBJ databases">
        <authorList>
            <consortium name="Genoscope - CEA"/>
            <person name="William W."/>
        </authorList>
    </citation>
    <scope>NUCLEOTIDE SEQUENCE</scope>
</reference>
<protein>
    <submittedName>
        <fullName evidence="2">Uncharacterized protein</fullName>
    </submittedName>
</protein>
<comment type="caution">
    <text evidence="2">The sequence shown here is derived from an EMBL/GenBank/DDBJ whole genome shotgun (WGS) entry which is preliminary data.</text>
</comment>
<feature type="region of interest" description="Disordered" evidence="1">
    <location>
        <begin position="311"/>
        <end position="358"/>
    </location>
</feature>
<evidence type="ECO:0000313" key="3">
    <source>
        <dbReference type="Proteomes" id="UP000689195"/>
    </source>
</evidence>
<accession>A0A8S1U6H5</accession>
<feature type="compositionally biased region" description="Basic and acidic residues" evidence="1">
    <location>
        <begin position="314"/>
        <end position="358"/>
    </location>
</feature>
<evidence type="ECO:0000256" key="1">
    <source>
        <dbReference type="SAM" id="MobiDB-lite"/>
    </source>
</evidence>